<dbReference type="AlphaFoldDB" id="A0A059FEM3"/>
<keyword evidence="1" id="KW-0812">Transmembrane</keyword>
<dbReference type="EMBL" id="ARYJ01000004">
    <property type="protein sequence ID" value="KCZ88973.1"/>
    <property type="molecule type" value="Genomic_DNA"/>
</dbReference>
<gene>
    <name evidence="2" type="ORF">HJA_06747</name>
</gene>
<keyword evidence="3" id="KW-1185">Reference proteome</keyword>
<evidence type="ECO:0000313" key="2">
    <source>
        <dbReference type="EMBL" id="KCZ88973.1"/>
    </source>
</evidence>
<organism evidence="2 3">
    <name type="scientific">Hyphomonas jannaschiana VP2</name>
    <dbReference type="NCBI Taxonomy" id="1280952"/>
    <lineage>
        <taxon>Bacteria</taxon>
        <taxon>Pseudomonadati</taxon>
        <taxon>Pseudomonadota</taxon>
        <taxon>Alphaproteobacteria</taxon>
        <taxon>Hyphomonadales</taxon>
        <taxon>Hyphomonadaceae</taxon>
        <taxon>Hyphomonas</taxon>
    </lineage>
</organism>
<dbReference type="Proteomes" id="UP000024816">
    <property type="component" value="Unassembled WGS sequence"/>
</dbReference>
<dbReference type="RefSeq" id="WP_035579985.1">
    <property type="nucleotide sequence ID" value="NZ_ARYJ01000004.1"/>
</dbReference>
<accession>A0A059FEM3</accession>
<evidence type="ECO:0000256" key="1">
    <source>
        <dbReference type="SAM" id="Phobius"/>
    </source>
</evidence>
<protein>
    <submittedName>
        <fullName evidence="2">Uncharacterized protein</fullName>
    </submittedName>
</protein>
<reference evidence="2 3" key="1">
    <citation type="journal article" date="2014" name="Antonie Van Leeuwenhoek">
        <title>Hyphomonas beringensis sp. nov. and Hyphomonas chukchiensis sp. nov., isolated from surface seawater of the Bering Sea and Chukchi Sea.</title>
        <authorList>
            <person name="Li C."/>
            <person name="Lai Q."/>
            <person name="Li G."/>
            <person name="Dong C."/>
            <person name="Wang J."/>
            <person name="Liao Y."/>
            <person name="Shao Z."/>
        </authorList>
    </citation>
    <scope>NUCLEOTIDE SEQUENCE [LARGE SCALE GENOMIC DNA]</scope>
    <source>
        <strain evidence="2 3">VP2</strain>
    </source>
</reference>
<keyword evidence="1" id="KW-1133">Transmembrane helix</keyword>
<comment type="caution">
    <text evidence="2">The sequence shown here is derived from an EMBL/GenBank/DDBJ whole genome shotgun (WGS) entry which is preliminary data.</text>
</comment>
<keyword evidence="1" id="KW-0472">Membrane</keyword>
<name>A0A059FEM3_9PROT</name>
<dbReference type="OrthoDB" id="7618664at2"/>
<proteinExistence type="predicted"/>
<sequence length="195" mass="21169">MTDAPQQQPSYAIAEKPKKGIPLWVFGLIALAFIGLGTCIFNGVKLFGAIGERSEASVEVSKAFLTDGMPAADDPIYSRRMDLTQEKVDNINRFFAQFGPVSEYSVPNCNMKTSANTDAAKSGTFAICVLQIQAEHSPGTVTVTWVREDEVWKLGGFYVNFHDNSVLMDKAEKLDALEAAGEAEVEPVEAEPSAD</sequence>
<dbReference type="PATRIC" id="fig|1280952.3.peg.1338"/>
<feature type="transmembrane region" description="Helical" evidence="1">
    <location>
        <begin position="21"/>
        <end position="44"/>
    </location>
</feature>
<evidence type="ECO:0000313" key="3">
    <source>
        <dbReference type="Proteomes" id="UP000024816"/>
    </source>
</evidence>